<keyword evidence="1" id="KW-0812">Transmembrane</keyword>
<dbReference type="Proteomes" id="UP001081283">
    <property type="component" value="Unassembled WGS sequence"/>
</dbReference>
<feature type="transmembrane region" description="Helical" evidence="1">
    <location>
        <begin position="116"/>
        <end position="134"/>
    </location>
</feature>
<name>A0ABT3YJ25_9HYPH</name>
<dbReference type="Pfam" id="PF09490">
    <property type="entry name" value="CbtA"/>
    <property type="match status" value="1"/>
</dbReference>
<gene>
    <name evidence="2" type="ORF">OEG82_18045</name>
</gene>
<comment type="caution">
    <text evidence="2">The sequence shown here is derived from an EMBL/GenBank/DDBJ whole genome shotgun (WGS) entry which is preliminary data.</text>
</comment>
<dbReference type="RefSeq" id="WP_267613767.1">
    <property type="nucleotide sequence ID" value="NZ_JAOVZQ010000001.1"/>
</dbReference>
<evidence type="ECO:0000256" key="1">
    <source>
        <dbReference type="SAM" id="Phobius"/>
    </source>
</evidence>
<feature type="transmembrane region" description="Helical" evidence="1">
    <location>
        <begin position="84"/>
        <end position="104"/>
    </location>
</feature>
<dbReference type="EMBL" id="JAOVZQ010000001">
    <property type="protein sequence ID" value="MCY0095904.1"/>
    <property type="molecule type" value="Genomic_DNA"/>
</dbReference>
<feature type="transmembrane region" description="Helical" evidence="1">
    <location>
        <begin position="154"/>
        <end position="172"/>
    </location>
</feature>
<keyword evidence="1" id="KW-0472">Membrane</keyword>
<organism evidence="2 3">
    <name type="scientific">Hoeflea ulvae</name>
    <dbReference type="NCBI Taxonomy" id="2983764"/>
    <lineage>
        <taxon>Bacteria</taxon>
        <taxon>Pseudomonadati</taxon>
        <taxon>Pseudomonadota</taxon>
        <taxon>Alphaproteobacteria</taxon>
        <taxon>Hyphomicrobiales</taxon>
        <taxon>Rhizobiaceae</taxon>
        <taxon>Hoeflea</taxon>
    </lineage>
</organism>
<sequence length="245" mass="25609">MIVRLLLAALAAGLIAGMAMTPAQYLKTIPLIMQAEAYEHGEVPHSHGETENAVAAPAAEATGHGHDHGAEDSMLGFGRFWDTVLANLVAGAGFALMLAAVALLTGIGFPEGRDGVTRGLLLGAAAWFCVQLAPSMSLPPAVPGFPYADLGDRQGWWVIDVVASAIGVWCIAMRPEWLVKALGVVLIVAPHIWGSPVPEDLSSEVPAYIASAYAAASLATTLFFWLLLGGLLGSFLSRVPEEQTA</sequence>
<keyword evidence="3" id="KW-1185">Reference proteome</keyword>
<evidence type="ECO:0000313" key="3">
    <source>
        <dbReference type="Proteomes" id="UP001081283"/>
    </source>
</evidence>
<dbReference type="NCBIfam" id="TIGR02458">
    <property type="entry name" value="CbtA"/>
    <property type="match status" value="1"/>
</dbReference>
<keyword evidence="1" id="KW-1133">Transmembrane helix</keyword>
<feature type="transmembrane region" description="Helical" evidence="1">
    <location>
        <begin position="205"/>
        <end position="228"/>
    </location>
</feature>
<protein>
    <submittedName>
        <fullName evidence="2">CbtA family protein</fullName>
    </submittedName>
</protein>
<proteinExistence type="predicted"/>
<feature type="transmembrane region" description="Helical" evidence="1">
    <location>
        <begin position="177"/>
        <end position="193"/>
    </location>
</feature>
<reference evidence="2" key="1">
    <citation type="submission" date="2022-10" db="EMBL/GenBank/DDBJ databases">
        <title>Hoeflea sp. J2-29, isolated from marine algae.</title>
        <authorList>
            <person name="Kristyanto S."/>
            <person name="Kim J.M."/>
            <person name="Jeon C.O."/>
        </authorList>
    </citation>
    <scope>NUCLEOTIDE SEQUENCE</scope>
    <source>
        <strain evidence="2">J2-29</strain>
    </source>
</reference>
<accession>A0ABT3YJ25</accession>
<evidence type="ECO:0000313" key="2">
    <source>
        <dbReference type="EMBL" id="MCY0095904.1"/>
    </source>
</evidence>
<dbReference type="InterPro" id="IPR012666">
    <property type="entry name" value="CbtA_put"/>
</dbReference>